<dbReference type="SMART" id="SM00421">
    <property type="entry name" value="HTH_LUXR"/>
    <property type="match status" value="1"/>
</dbReference>
<dbReference type="PROSITE" id="PS00622">
    <property type="entry name" value="HTH_LUXR_1"/>
    <property type="match status" value="1"/>
</dbReference>
<dbReference type="EMBL" id="QGTL01000005">
    <property type="protein sequence ID" value="PWV75177.1"/>
    <property type="molecule type" value="Genomic_DNA"/>
</dbReference>
<gene>
    <name evidence="2" type="ORF">DFR69_105251</name>
</gene>
<dbReference type="InterPro" id="IPR036388">
    <property type="entry name" value="WH-like_DNA-bd_sf"/>
</dbReference>
<dbReference type="PROSITE" id="PS50043">
    <property type="entry name" value="HTH_LUXR_2"/>
    <property type="match status" value="1"/>
</dbReference>
<keyword evidence="3" id="KW-1185">Reference proteome</keyword>
<accession>A0A317NJS0</accession>
<reference evidence="2 3" key="1">
    <citation type="submission" date="2018-05" db="EMBL/GenBank/DDBJ databases">
        <title>Genomic Encyclopedia of Type Strains, Phase IV (KMG-IV): sequencing the most valuable type-strain genomes for metagenomic binning, comparative biology and taxonomic classification.</title>
        <authorList>
            <person name="Goeker M."/>
        </authorList>
    </citation>
    <scope>NUCLEOTIDE SEQUENCE [LARGE SCALE GENOMIC DNA]</scope>
    <source>
        <strain evidence="2 3">DSM 44717</strain>
    </source>
</reference>
<dbReference type="CDD" id="cd06170">
    <property type="entry name" value="LuxR_C_like"/>
    <property type="match status" value="1"/>
</dbReference>
<name>A0A317NJS0_9NOCA</name>
<dbReference type="PRINTS" id="PR00364">
    <property type="entry name" value="DISEASERSIST"/>
</dbReference>
<dbReference type="Pfam" id="PF00196">
    <property type="entry name" value="GerE"/>
    <property type="match status" value="1"/>
</dbReference>
<protein>
    <submittedName>
        <fullName evidence="2">Putative ATPase</fullName>
    </submittedName>
</protein>
<dbReference type="InterPro" id="IPR049945">
    <property type="entry name" value="AAA_22"/>
</dbReference>
<proteinExistence type="predicted"/>
<dbReference type="Gene3D" id="3.40.50.300">
    <property type="entry name" value="P-loop containing nucleotide triphosphate hydrolases"/>
    <property type="match status" value="1"/>
</dbReference>
<dbReference type="PRINTS" id="PR00038">
    <property type="entry name" value="HTHLUXR"/>
</dbReference>
<dbReference type="RefSeq" id="WP_110038524.1">
    <property type="nucleotide sequence ID" value="NZ_QGTL01000005.1"/>
</dbReference>
<evidence type="ECO:0000313" key="3">
    <source>
        <dbReference type="Proteomes" id="UP000246410"/>
    </source>
</evidence>
<dbReference type="Pfam" id="PF13401">
    <property type="entry name" value="AAA_22"/>
    <property type="match status" value="1"/>
</dbReference>
<evidence type="ECO:0000259" key="1">
    <source>
        <dbReference type="PROSITE" id="PS50043"/>
    </source>
</evidence>
<dbReference type="Proteomes" id="UP000246410">
    <property type="component" value="Unassembled WGS sequence"/>
</dbReference>
<dbReference type="SUPFAM" id="SSF52540">
    <property type="entry name" value="P-loop containing nucleoside triphosphate hydrolases"/>
    <property type="match status" value="1"/>
</dbReference>
<dbReference type="Gene3D" id="1.10.10.10">
    <property type="entry name" value="Winged helix-like DNA-binding domain superfamily/Winged helix DNA-binding domain"/>
    <property type="match status" value="1"/>
</dbReference>
<comment type="caution">
    <text evidence="2">The sequence shown here is derived from an EMBL/GenBank/DDBJ whole genome shotgun (WGS) entry which is preliminary data.</text>
</comment>
<dbReference type="SUPFAM" id="SSF46894">
    <property type="entry name" value="C-terminal effector domain of the bipartite response regulators"/>
    <property type="match status" value="1"/>
</dbReference>
<organism evidence="2 3">
    <name type="scientific">Nocardia neocaledoniensis</name>
    <dbReference type="NCBI Taxonomy" id="236511"/>
    <lineage>
        <taxon>Bacteria</taxon>
        <taxon>Bacillati</taxon>
        <taxon>Actinomycetota</taxon>
        <taxon>Actinomycetes</taxon>
        <taxon>Mycobacteriales</taxon>
        <taxon>Nocardiaceae</taxon>
        <taxon>Nocardia</taxon>
    </lineage>
</organism>
<dbReference type="InterPro" id="IPR016032">
    <property type="entry name" value="Sig_transdc_resp-reg_C-effctor"/>
</dbReference>
<dbReference type="AlphaFoldDB" id="A0A317NJS0"/>
<dbReference type="GO" id="GO:0006355">
    <property type="term" value="P:regulation of DNA-templated transcription"/>
    <property type="evidence" value="ECO:0007669"/>
    <property type="project" value="InterPro"/>
</dbReference>
<feature type="domain" description="HTH luxR-type" evidence="1">
    <location>
        <begin position="683"/>
        <end position="748"/>
    </location>
</feature>
<dbReference type="GO" id="GO:0016887">
    <property type="term" value="F:ATP hydrolysis activity"/>
    <property type="evidence" value="ECO:0007669"/>
    <property type="project" value="InterPro"/>
</dbReference>
<dbReference type="InterPro" id="IPR000792">
    <property type="entry name" value="Tscrpt_reg_LuxR_C"/>
</dbReference>
<evidence type="ECO:0000313" key="2">
    <source>
        <dbReference type="EMBL" id="PWV75177.1"/>
    </source>
</evidence>
<sequence length="753" mass="81398">MVRNTLDPAPTSYLGRDAEYDAVRRLLGSGCLVSVVGTGGLGKTRLARRLAARARADYDEVVFVELAGTRHDAEVAGAVADAFGLRVTAREAAGERVLEHLAHRTPLLVLDNCEHLLTACADLVARLVARCPGVTVLATSRQALSVAGERVYRMPALAVPEPGITDPALLAGYPAVALLVDRARAVRPDFRVTAANAPDVAELCRLLDGIPLAIELAAARLRALSPRQVVARWSGVLALPTAWSHGVPERHRTVRTTVEWSYRLCTAAERGVWARLSVFQDWFELEAAEHVCAAADPDAPVLEVIDSLVDKSILETRGDDVVRFRLPQAVREFGAAELAGACLREETARRHRDWFRALLDLADRAFLSHQQDELVHRLRAAHHDLRLALEWSLTTPGEAETALEMACAVEEYWSLTGADHEARTWLRRALTAAPDAPHAARAWAVLALHSLWLTDRESADRELDRAEIATGADDPVVAARLLVVRATAAKIDLDNARAAELAAAALARFRAQGRLREAMPARTIHALATAAADPVNRVSELHDAVRVCAEHGDYYYRGMMLFAISLIEVMLGRADAAERAARSALEFARRSGSRLGDAYQIEALAWAAAARGRHDRAAFLFGVAAEAWARLGADPEIVLVRPHTLFRDATIAALGPREYAAAFARGRAMPLVEAVALALAPTTPPGTAPLTPREYEVATLVADGLTNKEIAAKLVIAPRTVDTHVGNILTKLGSANRAQIAAWVVTRSRADGG</sequence>
<dbReference type="InterPro" id="IPR027417">
    <property type="entry name" value="P-loop_NTPase"/>
</dbReference>
<dbReference type="PANTHER" id="PTHR47691">
    <property type="entry name" value="REGULATOR-RELATED"/>
    <property type="match status" value="1"/>
</dbReference>
<dbReference type="GO" id="GO:0003677">
    <property type="term" value="F:DNA binding"/>
    <property type="evidence" value="ECO:0007669"/>
    <property type="project" value="InterPro"/>
</dbReference>
<dbReference type="PANTHER" id="PTHR47691:SF3">
    <property type="entry name" value="HTH-TYPE TRANSCRIPTIONAL REGULATOR RV0890C-RELATED"/>
    <property type="match status" value="1"/>
</dbReference>